<feature type="domain" description="NADH-quinone oxidoreductase subunit D" evidence="9">
    <location>
        <begin position="120"/>
        <end position="417"/>
    </location>
</feature>
<dbReference type="NCBIfam" id="NF004739">
    <property type="entry name" value="PRK06075.1"/>
    <property type="match status" value="1"/>
</dbReference>
<comment type="subunit">
    <text evidence="7">NDH-1 is composed of 14 different subunits. Subunits NuoB, C, D, E, F, and G constitute the peripheral sector of the complex.</text>
</comment>
<dbReference type="EC" id="7.1.1.-" evidence="7"/>
<evidence type="ECO:0000313" key="11">
    <source>
        <dbReference type="Proteomes" id="UP001523550"/>
    </source>
</evidence>
<evidence type="ECO:0000256" key="6">
    <source>
        <dbReference type="ARBA" id="ARBA00023027"/>
    </source>
</evidence>
<keyword evidence="11" id="KW-1185">Reference proteome</keyword>
<dbReference type="SUPFAM" id="SSF56762">
    <property type="entry name" value="HydB/Nqo4-like"/>
    <property type="match status" value="1"/>
</dbReference>
<dbReference type="EMBL" id="JALJYF010000001">
    <property type="protein sequence ID" value="MCP1726981.1"/>
    <property type="molecule type" value="Genomic_DNA"/>
</dbReference>
<dbReference type="Pfam" id="PF00346">
    <property type="entry name" value="Complex1_49kDa"/>
    <property type="match status" value="1"/>
</dbReference>
<comment type="catalytic activity">
    <reaction evidence="7">
        <text>a quinone + NADH + 5 H(+)(in) = a quinol + NAD(+) + 4 H(+)(out)</text>
        <dbReference type="Rhea" id="RHEA:57888"/>
        <dbReference type="ChEBI" id="CHEBI:15378"/>
        <dbReference type="ChEBI" id="CHEBI:24646"/>
        <dbReference type="ChEBI" id="CHEBI:57540"/>
        <dbReference type="ChEBI" id="CHEBI:57945"/>
        <dbReference type="ChEBI" id="CHEBI:132124"/>
    </reaction>
</comment>
<proteinExistence type="inferred from homology"/>
<dbReference type="InterPro" id="IPR014029">
    <property type="entry name" value="NADH_UbQ_OxRdtase_49kDa_CS"/>
</dbReference>
<dbReference type="InterPro" id="IPR029014">
    <property type="entry name" value="NiFe-Hase_large"/>
</dbReference>
<evidence type="ECO:0000256" key="3">
    <source>
        <dbReference type="ARBA" id="ARBA00022448"/>
    </source>
</evidence>
<comment type="caution">
    <text evidence="10">The sequence shown here is derived from an EMBL/GenBank/DDBJ whole genome shotgun (WGS) entry which is preliminary data.</text>
</comment>
<keyword evidence="7" id="KW-1003">Cell membrane</keyword>
<dbReference type="PANTHER" id="PTHR11993:SF10">
    <property type="entry name" value="NADH DEHYDROGENASE [UBIQUINONE] IRON-SULFUR PROTEIN 2, MITOCHONDRIAL"/>
    <property type="match status" value="1"/>
</dbReference>
<dbReference type="HAMAP" id="MF_01358">
    <property type="entry name" value="NDH1_NuoD"/>
    <property type="match status" value="1"/>
</dbReference>
<accession>A0ABT1G6Q6</accession>
<evidence type="ECO:0000256" key="7">
    <source>
        <dbReference type="HAMAP-Rule" id="MF_01358"/>
    </source>
</evidence>
<keyword evidence="5 7" id="KW-1278">Translocase</keyword>
<protein>
    <recommendedName>
        <fullName evidence="7">NADH-quinone oxidoreductase subunit D</fullName>
        <ecNumber evidence="7">7.1.1.-</ecNumber>
    </recommendedName>
    <alternativeName>
        <fullName evidence="7">NADH dehydrogenase I subunit D</fullName>
    </alternativeName>
    <alternativeName>
        <fullName evidence="7">NDH-1 subunit D</fullName>
    </alternativeName>
</protein>
<dbReference type="PANTHER" id="PTHR11993">
    <property type="entry name" value="NADH-UBIQUINONE OXIDOREDUCTASE 49 KDA SUBUNIT"/>
    <property type="match status" value="1"/>
</dbReference>
<comment type="function">
    <text evidence="1 7">NDH-1 shuttles electrons from NADH, via FMN and iron-sulfur (Fe-S) centers, to quinones in the respiratory chain. The immediate electron acceptor for the enzyme in this species is believed to be ubiquinone. Couples the redox reaction to proton translocation (for every two electrons transferred, four hydrogen ions are translocated across the cytoplasmic membrane), and thus conserves the redox energy in a proton gradient.</text>
</comment>
<keyword evidence="6 7" id="KW-0520">NAD</keyword>
<evidence type="ECO:0000256" key="2">
    <source>
        <dbReference type="ARBA" id="ARBA00005769"/>
    </source>
</evidence>
<evidence type="ECO:0000256" key="1">
    <source>
        <dbReference type="ARBA" id="ARBA00002378"/>
    </source>
</evidence>
<comment type="subcellular location">
    <subcellularLocation>
        <location evidence="7">Cell membrane</location>
        <topology evidence="7">Peripheral membrane protein</topology>
        <orientation evidence="7">Cytoplasmic side</orientation>
    </subcellularLocation>
</comment>
<keyword evidence="7" id="KW-0472">Membrane</keyword>
<evidence type="ECO:0000259" key="9">
    <source>
        <dbReference type="Pfam" id="PF00346"/>
    </source>
</evidence>
<dbReference type="PROSITE" id="PS00535">
    <property type="entry name" value="COMPLEX1_49K"/>
    <property type="match status" value="1"/>
</dbReference>
<dbReference type="Gene3D" id="1.10.645.10">
    <property type="entry name" value="Cytochrome-c3 Hydrogenase, chain B"/>
    <property type="match status" value="1"/>
</dbReference>
<evidence type="ECO:0000313" key="10">
    <source>
        <dbReference type="EMBL" id="MCP1726981.1"/>
    </source>
</evidence>
<keyword evidence="7" id="KW-0830">Ubiquinone</keyword>
<keyword evidence="4 7" id="KW-0874">Quinone</keyword>
<dbReference type="NCBIfam" id="TIGR01962">
    <property type="entry name" value="NuoD"/>
    <property type="match status" value="1"/>
</dbReference>
<evidence type="ECO:0000256" key="5">
    <source>
        <dbReference type="ARBA" id="ARBA00022967"/>
    </source>
</evidence>
<gene>
    <name evidence="7" type="primary">nuoD</name>
    <name evidence="10" type="ORF">J2T60_000946</name>
</gene>
<organism evidence="10 11">
    <name type="scientific">Natronospira proteinivora</name>
    <dbReference type="NCBI Taxonomy" id="1807133"/>
    <lineage>
        <taxon>Bacteria</taxon>
        <taxon>Pseudomonadati</taxon>
        <taxon>Pseudomonadota</taxon>
        <taxon>Gammaproteobacteria</taxon>
        <taxon>Natronospirales</taxon>
        <taxon>Natronospiraceae</taxon>
        <taxon>Natronospira</taxon>
    </lineage>
</organism>
<name>A0ABT1G6Q6_9GAMM</name>
<evidence type="ECO:0000256" key="8">
    <source>
        <dbReference type="RuleBase" id="RU003685"/>
    </source>
</evidence>
<reference evidence="10 11" key="1">
    <citation type="submission" date="2022-03" db="EMBL/GenBank/DDBJ databases">
        <title>Genomic Encyclopedia of Type Strains, Phase III (KMG-III): the genomes of soil and plant-associated and newly described type strains.</title>
        <authorList>
            <person name="Whitman W."/>
        </authorList>
    </citation>
    <scope>NUCLEOTIDE SEQUENCE [LARGE SCALE GENOMIC DNA]</scope>
    <source>
        <strain evidence="10 11">BSker1</strain>
    </source>
</reference>
<keyword evidence="3 7" id="KW-0813">Transport</keyword>
<comment type="similarity">
    <text evidence="2 7 8">Belongs to the complex I 49 kDa subunit family.</text>
</comment>
<dbReference type="Proteomes" id="UP001523550">
    <property type="component" value="Unassembled WGS sequence"/>
</dbReference>
<dbReference type="InterPro" id="IPR022885">
    <property type="entry name" value="NDH1_su_D/H"/>
</dbReference>
<sequence length="417" mass="48041">MPEIQSYTMNFGPQHPAAHGVLRLILEMEGEVIRRVDPHIGLLHRATEKLAENKPYNHSIGYMDRLDYVSMMCNEHAYVMAIEKLMGVEPPIRARYIRTLYDELTRIANHLLWIGAHGLDIGAMTVFLYAFREREDIMDMYEAVSGARMHATYYRPGGVYRDLPDAMPKYDYSKWRSKKDVDRLNEAREGSLLDFIEHFVDRFPGCVDQYETLLTDNRIWKQRTVGIAQVSPERALQLGFTGPMLRGSGVEWDLRKKQPYEVYDKLNFQIPVGTNGDCYDRYLVRIEEMRQSAKIAKQCIKWLRENPGPVMGDDHKVVPPRRWEMKDSMEALIHHFKLFTEGYVLPEGETYAAVEAPKGEFGIFLVSDGANKPYRVKIRAPGFAHLSAMDEMCRGHMLADLVAVIGTQDIVFGEIDR</sequence>
<evidence type="ECO:0000256" key="4">
    <source>
        <dbReference type="ARBA" id="ARBA00022719"/>
    </source>
</evidence>
<dbReference type="RefSeq" id="WP_253446124.1">
    <property type="nucleotide sequence ID" value="NZ_JALJYF010000001.1"/>
</dbReference>
<dbReference type="InterPro" id="IPR001135">
    <property type="entry name" value="NADH_Q_OxRdtase_suD"/>
</dbReference>